<dbReference type="HOGENOM" id="CLU_077877_0_0_2"/>
<evidence type="ECO:0000313" key="9">
    <source>
        <dbReference type="EMBL" id="EHP68233.1"/>
    </source>
</evidence>
<evidence type="ECO:0000256" key="4">
    <source>
        <dbReference type="ARBA" id="ARBA00022989"/>
    </source>
</evidence>
<organism evidence="9 10">
    <name type="scientific">Metallosphaera yellowstonensis MK1</name>
    <dbReference type="NCBI Taxonomy" id="671065"/>
    <lineage>
        <taxon>Archaea</taxon>
        <taxon>Thermoproteota</taxon>
        <taxon>Thermoprotei</taxon>
        <taxon>Sulfolobales</taxon>
        <taxon>Sulfolobaceae</taxon>
        <taxon>Metallosphaera</taxon>
    </lineage>
</organism>
<dbReference type="GO" id="GO:0015369">
    <property type="term" value="F:calcium:proton antiporter activity"/>
    <property type="evidence" value="ECO:0007669"/>
    <property type="project" value="UniProtKB-ARBA"/>
</dbReference>
<evidence type="ECO:0000256" key="1">
    <source>
        <dbReference type="ARBA" id="ARBA00004127"/>
    </source>
</evidence>
<evidence type="ECO:0000256" key="2">
    <source>
        <dbReference type="ARBA" id="ARBA00022448"/>
    </source>
</evidence>
<feature type="transmembrane region" description="Helical" evidence="7">
    <location>
        <begin position="279"/>
        <end position="297"/>
    </location>
</feature>
<dbReference type="InterPro" id="IPR004837">
    <property type="entry name" value="NaCa_Exmemb"/>
</dbReference>
<feature type="transmembrane region" description="Helical" evidence="7">
    <location>
        <begin position="254"/>
        <end position="272"/>
    </location>
</feature>
<proteinExistence type="predicted"/>
<dbReference type="EMBL" id="JH597770">
    <property type="protein sequence ID" value="EHP68233.1"/>
    <property type="molecule type" value="Genomic_DNA"/>
</dbReference>
<dbReference type="GO" id="GO:0012505">
    <property type="term" value="C:endomembrane system"/>
    <property type="evidence" value="ECO:0007669"/>
    <property type="project" value="UniProtKB-SubCell"/>
</dbReference>
<feature type="domain" description="Sodium/calcium exchanger membrane region" evidence="8">
    <location>
        <begin position="2"/>
        <end position="142"/>
    </location>
</feature>
<feature type="transmembrane region" description="Helical" evidence="7">
    <location>
        <begin position="155"/>
        <end position="176"/>
    </location>
</feature>
<keyword evidence="3 7" id="KW-0812">Transmembrane</keyword>
<keyword evidence="2" id="KW-0813">Transport</keyword>
<dbReference type="OrthoDB" id="10957at2157"/>
<reference evidence="9 10" key="1">
    <citation type="submission" date="2012-01" db="EMBL/GenBank/DDBJ databases">
        <title>Improved High-Quality Draft sequence of Metallosphaera yellowstonensis MK1.</title>
        <authorList>
            <consortium name="US DOE Joint Genome Institute"/>
            <person name="Lucas S."/>
            <person name="Han J."/>
            <person name="Cheng J.-F."/>
            <person name="Goodwin L."/>
            <person name="Pitluck S."/>
            <person name="Peters L."/>
            <person name="Teshima H."/>
            <person name="Detter J.C."/>
            <person name="Han C."/>
            <person name="Tapia R."/>
            <person name="Land M."/>
            <person name="Hauser L."/>
            <person name="Kyrpides N."/>
            <person name="Kozubal M."/>
            <person name="Macur R.E."/>
            <person name="Jay Z."/>
            <person name="Inskeep W."/>
            <person name="Woyke T."/>
        </authorList>
    </citation>
    <scope>NUCLEOTIDE SEQUENCE [LARGE SCALE GENOMIC DNA]</scope>
    <source>
        <strain evidence="9 10">MK1</strain>
    </source>
</reference>
<keyword evidence="5" id="KW-0406">Ion transport</keyword>
<name>H2C7V7_9CREN</name>
<protein>
    <submittedName>
        <fullName evidence="9">Ca2+/Na+ antiporter</fullName>
    </submittedName>
</protein>
<evidence type="ECO:0000256" key="5">
    <source>
        <dbReference type="ARBA" id="ARBA00023065"/>
    </source>
</evidence>
<dbReference type="PANTHER" id="PTHR31503">
    <property type="entry name" value="VACUOLAR CALCIUM ION TRANSPORTER"/>
    <property type="match status" value="1"/>
</dbReference>
<evidence type="ECO:0000256" key="7">
    <source>
        <dbReference type="SAM" id="Phobius"/>
    </source>
</evidence>
<feature type="domain" description="Sodium/calcium exchanger membrane region" evidence="8">
    <location>
        <begin position="160"/>
        <end position="292"/>
    </location>
</feature>
<dbReference type="PANTHER" id="PTHR31503:SF36">
    <property type="entry name" value="SODIUM_CALCIUM EXCHANGER MEMBRANE REGION DOMAIN-CONTAINING PROTEIN"/>
    <property type="match status" value="1"/>
</dbReference>
<dbReference type="eggNOG" id="arCOG02881">
    <property type="taxonomic scope" value="Archaea"/>
</dbReference>
<keyword evidence="10" id="KW-1185">Reference proteome</keyword>
<dbReference type="RefSeq" id="WP_009074440.1">
    <property type="nucleotide sequence ID" value="NZ_JH597770.1"/>
</dbReference>
<accession>H2C7V7</accession>
<evidence type="ECO:0000256" key="6">
    <source>
        <dbReference type="ARBA" id="ARBA00023136"/>
    </source>
</evidence>
<dbReference type="AlphaFoldDB" id="H2C7V7"/>
<dbReference type="STRING" id="671065.MetMK1DRAFT_00026560"/>
<comment type="subcellular location">
    <subcellularLocation>
        <location evidence="1">Endomembrane system</location>
        <topology evidence="1">Multi-pass membrane protein</topology>
    </subcellularLocation>
</comment>
<dbReference type="Proteomes" id="UP000003980">
    <property type="component" value="Unassembled WGS sequence"/>
</dbReference>
<sequence>MWLLFLLIGLMALSAELLARGVEKLNMGLGQGMASGVVLGTLTSLPETIVVITALLEDKGDVALGSAIGGNIVLLTLGIGLVGLVYNFKWKDELRMGGDYSHELGVISLSTLFLAVVYVYGRLTPLTSLPLFALYGYYLLHRVRGRNESGKRVSPVSVLEILGGGILMLILSPLFVGQLEKLSLSLGTSDTYLAMILTPVVAELEEGVSALRLAMRSREGGSSALLSYFGSKIQNITFLLGLVGLISIPVRGPYLLLTLISNVLGTLVILDGKLGKLESFLLSLSYFLLISFTVHYLP</sequence>
<feature type="transmembrane region" description="Helical" evidence="7">
    <location>
        <begin position="126"/>
        <end position="143"/>
    </location>
</feature>
<evidence type="ECO:0000256" key="3">
    <source>
        <dbReference type="ARBA" id="ARBA00022692"/>
    </source>
</evidence>
<feature type="transmembrane region" description="Helical" evidence="7">
    <location>
        <begin position="225"/>
        <end position="248"/>
    </location>
</feature>
<feature type="transmembrane region" description="Helical" evidence="7">
    <location>
        <begin position="68"/>
        <end position="88"/>
    </location>
</feature>
<gene>
    <name evidence="9" type="ORF">MetMK1DRAFT_00026560</name>
</gene>
<keyword evidence="6 7" id="KW-0472">Membrane</keyword>
<dbReference type="GO" id="GO:0016020">
    <property type="term" value="C:membrane"/>
    <property type="evidence" value="ECO:0007669"/>
    <property type="project" value="InterPro"/>
</dbReference>
<evidence type="ECO:0000259" key="8">
    <source>
        <dbReference type="Pfam" id="PF01699"/>
    </source>
</evidence>
<dbReference type="Pfam" id="PF01699">
    <property type="entry name" value="Na_Ca_ex"/>
    <property type="match status" value="2"/>
</dbReference>
<dbReference type="InterPro" id="IPR004713">
    <property type="entry name" value="CaH_exchang"/>
</dbReference>
<evidence type="ECO:0000313" key="10">
    <source>
        <dbReference type="Proteomes" id="UP000003980"/>
    </source>
</evidence>
<dbReference type="InterPro" id="IPR044880">
    <property type="entry name" value="NCX_ion-bd_dom_sf"/>
</dbReference>
<dbReference type="GO" id="GO:0006874">
    <property type="term" value="P:intracellular calcium ion homeostasis"/>
    <property type="evidence" value="ECO:0007669"/>
    <property type="project" value="TreeGrafter"/>
</dbReference>
<dbReference type="Gene3D" id="1.20.1420.30">
    <property type="entry name" value="NCX, central ion-binding region"/>
    <property type="match status" value="1"/>
</dbReference>
<keyword evidence="4 7" id="KW-1133">Transmembrane helix</keyword>